<accession>A0AAE1HKL5</accession>
<feature type="compositionally biased region" description="Low complexity" evidence="1">
    <location>
        <begin position="367"/>
        <end position="378"/>
    </location>
</feature>
<comment type="caution">
    <text evidence="3">The sequence shown here is derived from an EMBL/GenBank/DDBJ whole genome shotgun (WGS) entry which is preliminary data.</text>
</comment>
<feature type="region of interest" description="Disordered" evidence="1">
    <location>
        <begin position="1"/>
        <end position="29"/>
    </location>
</feature>
<feature type="compositionally biased region" description="Polar residues" evidence="1">
    <location>
        <begin position="311"/>
        <end position="326"/>
    </location>
</feature>
<reference evidence="3" key="2">
    <citation type="journal article" date="2023" name="BMC Genomics">
        <title>Pest status, molecular evolution, and epigenetic factors derived from the genome assembly of Frankliniella fusca, a thysanopteran phytovirus vector.</title>
        <authorList>
            <person name="Catto M.A."/>
            <person name="Labadie P.E."/>
            <person name="Jacobson A.L."/>
            <person name="Kennedy G.G."/>
            <person name="Srinivasan R."/>
            <person name="Hunt B.G."/>
        </authorList>
    </citation>
    <scope>NUCLEOTIDE SEQUENCE</scope>
    <source>
        <strain evidence="3">PL_HMW_Pooled</strain>
    </source>
</reference>
<organism evidence="3 4">
    <name type="scientific">Frankliniella fusca</name>
    <dbReference type="NCBI Taxonomy" id="407009"/>
    <lineage>
        <taxon>Eukaryota</taxon>
        <taxon>Metazoa</taxon>
        <taxon>Ecdysozoa</taxon>
        <taxon>Arthropoda</taxon>
        <taxon>Hexapoda</taxon>
        <taxon>Insecta</taxon>
        <taxon>Pterygota</taxon>
        <taxon>Neoptera</taxon>
        <taxon>Paraneoptera</taxon>
        <taxon>Thysanoptera</taxon>
        <taxon>Terebrantia</taxon>
        <taxon>Thripoidea</taxon>
        <taxon>Thripidae</taxon>
        <taxon>Frankliniella</taxon>
    </lineage>
</organism>
<feature type="compositionally biased region" description="Low complexity" evidence="1">
    <location>
        <begin position="328"/>
        <end position="346"/>
    </location>
</feature>
<feature type="transmembrane region" description="Helical" evidence="2">
    <location>
        <begin position="38"/>
        <end position="59"/>
    </location>
</feature>
<feature type="compositionally biased region" description="Low complexity" evidence="1">
    <location>
        <begin position="228"/>
        <end position="242"/>
    </location>
</feature>
<gene>
    <name evidence="3" type="ORF">KUF71_001592</name>
</gene>
<evidence type="ECO:0000313" key="3">
    <source>
        <dbReference type="EMBL" id="KAK3922933.1"/>
    </source>
</evidence>
<reference evidence="3" key="1">
    <citation type="submission" date="2021-07" db="EMBL/GenBank/DDBJ databases">
        <authorList>
            <person name="Catto M.A."/>
            <person name="Jacobson A."/>
            <person name="Kennedy G."/>
            <person name="Labadie P."/>
            <person name="Hunt B.G."/>
            <person name="Srinivasan R."/>
        </authorList>
    </citation>
    <scope>NUCLEOTIDE SEQUENCE</scope>
    <source>
        <strain evidence="3">PL_HMW_Pooled</strain>
        <tissue evidence="3">Head</tissue>
    </source>
</reference>
<dbReference type="EMBL" id="JAHWGI010001134">
    <property type="protein sequence ID" value="KAK3922933.1"/>
    <property type="molecule type" value="Genomic_DNA"/>
</dbReference>
<dbReference type="GO" id="GO:0016301">
    <property type="term" value="F:kinase activity"/>
    <property type="evidence" value="ECO:0007669"/>
    <property type="project" value="UniProtKB-KW"/>
</dbReference>
<keyword evidence="2" id="KW-0812">Transmembrane</keyword>
<name>A0AAE1HKL5_9NEOP</name>
<proteinExistence type="predicted"/>
<sequence>GNDNARPVTELSGGKGKRSGGTEQSASREEIAMTKTSYLCLALALTALSAVCLGTPLAAPEVSAESPTRHALQDALASTWSPETFRVDVQQLDGSENAAGVRDVVRGEGEGEGEGEAGDEKQLSPATQSFLSTLGTALGPIVGAIVGPLLTNIGQNLSAGSGAQAIAQLQQAAAAVAAQQQGGAPSNISTAPAEVSVTPPPRPPPRPSHSHHSRPSSARPPAPPARPVRPNSAARPAPTTTTPSPPPKQSFDAFVLDVPGKGPFLFLMTPNVTAAEQTAAIQQAQQQAAQLLAVNGQSSPIGAVASLIGSTTAAPRPQTPQVTKPTSVGPLPVQVPVQVPGRPRPLGTTPSPLPSYHSLYADDVELEQQQGGEEVAVADSESDRDHDDVKHDVRERTTKDDESDYSSQSFLERLFPEII</sequence>
<protein>
    <submittedName>
        <fullName evidence="3">Serine/threonine-protein kinase tsuA</fullName>
    </submittedName>
</protein>
<feature type="compositionally biased region" description="Basic and acidic residues" evidence="1">
    <location>
        <begin position="381"/>
        <end position="400"/>
    </location>
</feature>
<feature type="region of interest" description="Disordered" evidence="1">
    <location>
        <begin position="183"/>
        <end position="255"/>
    </location>
</feature>
<evidence type="ECO:0000313" key="4">
    <source>
        <dbReference type="Proteomes" id="UP001219518"/>
    </source>
</evidence>
<feature type="compositionally biased region" description="Pro residues" evidence="1">
    <location>
        <begin position="198"/>
        <end position="207"/>
    </location>
</feature>
<feature type="compositionally biased region" description="Pro residues" evidence="1">
    <location>
        <begin position="218"/>
        <end position="227"/>
    </location>
</feature>
<feature type="region of interest" description="Disordered" evidence="1">
    <location>
        <begin position="311"/>
        <end position="408"/>
    </location>
</feature>
<evidence type="ECO:0000256" key="2">
    <source>
        <dbReference type="SAM" id="Phobius"/>
    </source>
</evidence>
<evidence type="ECO:0000256" key="1">
    <source>
        <dbReference type="SAM" id="MobiDB-lite"/>
    </source>
</evidence>
<keyword evidence="4" id="KW-1185">Reference proteome</keyword>
<keyword evidence="2" id="KW-0472">Membrane</keyword>
<dbReference type="AlphaFoldDB" id="A0AAE1HKL5"/>
<dbReference type="PRINTS" id="PR01217">
    <property type="entry name" value="PRICHEXTENSN"/>
</dbReference>
<feature type="non-terminal residue" evidence="3">
    <location>
        <position position="1"/>
    </location>
</feature>
<dbReference type="Proteomes" id="UP001219518">
    <property type="component" value="Unassembled WGS sequence"/>
</dbReference>
<keyword evidence="3" id="KW-0808">Transferase</keyword>
<keyword evidence="2" id="KW-1133">Transmembrane helix</keyword>
<keyword evidence="3" id="KW-0418">Kinase</keyword>